<evidence type="ECO:0000313" key="14">
    <source>
        <dbReference type="Proteomes" id="UP000800038"/>
    </source>
</evidence>
<evidence type="ECO:0000256" key="8">
    <source>
        <dbReference type="ARBA" id="ARBA00047899"/>
    </source>
</evidence>
<dbReference type="Proteomes" id="UP000800038">
    <property type="component" value="Unassembled WGS sequence"/>
</dbReference>
<dbReference type="InterPro" id="IPR011009">
    <property type="entry name" value="Kinase-like_dom_sf"/>
</dbReference>
<feature type="compositionally biased region" description="Low complexity" evidence="11">
    <location>
        <begin position="604"/>
        <end position="616"/>
    </location>
</feature>
<protein>
    <recommendedName>
        <fullName evidence="2">non-specific serine/threonine protein kinase</fullName>
        <ecNumber evidence="2">2.7.11.1</ecNumber>
    </recommendedName>
</protein>
<feature type="region of interest" description="Disordered" evidence="11">
    <location>
        <begin position="714"/>
        <end position="817"/>
    </location>
</feature>
<feature type="region of interest" description="Disordered" evidence="11">
    <location>
        <begin position="347"/>
        <end position="369"/>
    </location>
</feature>
<evidence type="ECO:0000259" key="12">
    <source>
        <dbReference type="PROSITE" id="PS50011"/>
    </source>
</evidence>
<dbReference type="PROSITE" id="PS50011">
    <property type="entry name" value="PROTEIN_KINASE_DOM"/>
    <property type="match status" value="1"/>
</dbReference>
<feature type="region of interest" description="Disordered" evidence="11">
    <location>
        <begin position="997"/>
        <end position="1016"/>
    </location>
</feature>
<dbReference type="GO" id="GO:0005737">
    <property type="term" value="C:cytoplasm"/>
    <property type="evidence" value="ECO:0007669"/>
    <property type="project" value="TreeGrafter"/>
</dbReference>
<feature type="region of interest" description="Disordered" evidence="11">
    <location>
        <begin position="884"/>
        <end position="915"/>
    </location>
</feature>
<feature type="compositionally biased region" description="Low complexity" evidence="11">
    <location>
        <begin position="661"/>
        <end position="672"/>
    </location>
</feature>
<dbReference type="OrthoDB" id="248923at2759"/>
<keyword evidence="5 10" id="KW-0547">Nucleotide-binding</keyword>
<organism evidence="13 14">
    <name type="scientific">Clathrospora elynae</name>
    <dbReference type="NCBI Taxonomy" id="706981"/>
    <lineage>
        <taxon>Eukaryota</taxon>
        <taxon>Fungi</taxon>
        <taxon>Dikarya</taxon>
        <taxon>Ascomycota</taxon>
        <taxon>Pezizomycotina</taxon>
        <taxon>Dothideomycetes</taxon>
        <taxon>Pleosporomycetidae</taxon>
        <taxon>Pleosporales</taxon>
        <taxon>Diademaceae</taxon>
        <taxon>Clathrospora</taxon>
    </lineage>
</organism>
<keyword evidence="6 13" id="KW-0418">Kinase</keyword>
<feature type="region of interest" description="Disordered" evidence="11">
    <location>
        <begin position="679"/>
        <end position="698"/>
    </location>
</feature>
<feature type="region of interest" description="Disordered" evidence="11">
    <location>
        <begin position="512"/>
        <end position="560"/>
    </location>
</feature>
<sequence>MGGTKARAIQQAKDMELLVAERAKRGGDAPPPYDFYELIGKGAYGRVFKGKSRNTGGLVAIKIIEIDKVDYEEMTHKNLQDTLKEIDILQQLRDSKARPYVNIIEEARPVHNELWIVSEYASGGSVNTLMKPTAMIKDPGPGLAEKFIIPIARELVQGLKYIHEAGVLHRDLKSNNVLILEDGRVQLCDFGVSNTLEPEKSKRSTIVGTPYWMAPELQKEWVKDADPHSLLRPKEISYGNEIDIWAYGCTVYEMACGFPPHHKTVQWDLPTAGAPVLEGDRFSQELRDFLAFVLQPDPQQRPTPDQILEHPYLADTIKMYPTVSLVRLVEDYYIWEQQGGARQSLFNPYGAQAPDPLAPEDEDDDDDDWSFSTSEEFEQEHALFTDPFADEAGNNFNGMNIPPVEDMDRFEQLQARFKEESIVRGEKRLNKLFDTTTTPYRYSAIDAPDTGNGRPPSDLVLRGYHPGAPNRETVIDLDFSMPSADEVPSIDLGEVPTIRANRMKSIMREMEEEENERMDTFNEEDELTKRATKDWTFPSMKDDSNRKTMEWSFDSEQPNRKTMEWSFAAEQPNRKTMEWSFPAQPQKPNRRTVEWTFDAAIAEANNEAPRNRASNRISRWSETKERTSPKQSDENRKTQDFAFPMRSPEEIPRGQHAKADSSSTLSPGFGSSLRHAKTTALVPEDDYPEMRSVPGSPLRTSMIDLDMAMVEDYRPSTSGSESYATGAGRMSDNPFNLEDQVQLSQKNHRASFHIKSQSEPNHAVPGLLTPQQYDEQGNPTNQDPHHPSMHARGVSSASQVQGHVKPLPTNLGGGQYHASNQRSQQLIWDGWSHTMAYGLSSDDQSPPMSVTTDTSLEEEDVDDLWDTFDRLTLQAQRRHLSYAPLRGTRKSDSTATTLTSTVDSDTDDSYHPYSSDSAIDDVAPLGQARRSTVCAALNGKPLVVFPVPRGPDVDLLLHVDADMRVMQELLLQSAIELRDGTRASRDLLRAMRLEEVEEGGGGIEDGGSETVRLRER</sequence>
<accession>A0A6A5S4T8</accession>
<evidence type="ECO:0000256" key="2">
    <source>
        <dbReference type="ARBA" id="ARBA00012513"/>
    </source>
</evidence>
<feature type="binding site" evidence="10">
    <location>
        <position position="62"/>
    </location>
    <ligand>
        <name>ATP</name>
        <dbReference type="ChEBI" id="CHEBI:30616"/>
    </ligand>
</feature>
<evidence type="ECO:0000256" key="7">
    <source>
        <dbReference type="ARBA" id="ARBA00022840"/>
    </source>
</evidence>
<feature type="compositionally biased region" description="Basic and acidic residues" evidence="11">
    <location>
        <begin position="619"/>
        <end position="639"/>
    </location>
</feature>
<dbReference type="EC" id="2.7.11.1" evidence="2"/>
<feature type="domain" description="Protein kinase" evidence="12">
    <location>
        <begin position="33"/>
        <end position="313"/>
    </location>
</feature>
<dbReference type="PANTHER" id="PTHR48012">
    <property type="entry name" value="STERILE20-LIKE KINASE, ISOFORM B-RELATED"/>
    <property type="match status" value="1"/>
</dbReference>
<evidence type="ECO:0000256" key="9">
    <source>
        <dbReference type="ARBA" id="ARBA00048679"/>
    </source>
</evidence>
<keyword evidence="4" id="KW-0808">Transferase</keyword>
<keyword evidence="14" id="KW-1185">Reference proteome</keyword>
<dbReference type="GO" id="GO:0004674">
    <property type="term" value="F:protein serine/threonine kinase activity"/>
    <property type="evidence" value="ECO:0007669"/>
    <property type="project" value="UniProtKB-KW"/>
</dbReference>
<evidence type="ECO:0000313" key="13">
    <source>
        <dbReference type="EMBL" id="KAF1935152.1"/>
    </source>
</evidence>
<dbReference type="InterPro" id="IPR008271">
    <property type="entry name" value="Ser/Thr_kinase_AS"/>
</dbReference>
<evidence type="ECO:0000256" key="6">
    <source>
        <dbReference type="ARBA" id="ARBA00022777"/>
    </source>
</evidence>
<dbReference type="SMART" id="SM00220">
    <property type="entry name" value="S_TKc"/>
    <property type="match status" value="1"/>
</dbReference>
<dbReference type="InterPro" id="IPR050629">
    <property type="entry name" value="STE20/SPS1-PAK"/>
</dbReference>
<comment type="similarity">
    <text evidence="1">Belongs to the protein kinase superfamily. STE Ser/Thr protein kinase family. STE20 subfamily.</text>
</comment>
<feature type="compositionally biased region" description="Basic and acidic residues" evidence="11">
    <location>
        <begin position="647"/>
        <end position="659"/>
    </location>
</feature>
<dbReference type="InterPro" id="IPR017441">
    <property type="entry name" value="Protein_kinase_ATP_BS"/>
</dbReference>
<reference evidence="13" key="1">
    <citation type="journal article" date="2020" name="Stud. Mycol.">
        <title>101 Dothideomycetes genomes: a test case for predicting lifestyles and emergence of pathogens.</title>
        <authorList>
            <person name="Haridas S."/>
            <person name="Albert R."/>
            <person name="Binder M."/>
            <person name="Bloem J."/>
            <person name="Labutti K."/>
            <person name="Salamov A."/>
            <person name="Andreopoulos B."/>
            <person name="Baker S."/>
            <person name="Barry K."/>
            <person name="Bills G."/>
            <person name="Bluhm B."/>
            <person name="Cannon C."/>
            <person name="Castanera R."/>
            <person name="Culley D."/>
            <person name="Daum C."/>
            <person name="Ezra D."/>
            <person name="Gonzalez J."/>
            <person name="Henrissat B."/>
            <person name="Kuo A."/>
            <person name="Liang C."/>
            <person name="Lipzen A."/>
            <person name="Lutzoni F."/>
            <person name="Magnuson J."/>
            <person name="Mondo S."/>
            <person name="Nolan M."/>
            <person name="Ohm R."/>
            <person name="Pangilinan J."/>
            <person name="Park H.-J."/>
            <person name="Ramirez L."/>
            <person name="Alfaro M."/>
            <person name="Sun H."/>
            <person name="Tritt A."/>
            <person name="Yoshinaga Y."/>
            <person name="Zwiers L.-H."/>
            <person name="Turgeon B."/>
            <person name="Goodwin S."/>
            <person name="Spatafora J."/>
            <person name="Crous P."/>
            <person name="Grigoriev I."/>
        </authorList>
    </citation>
    <scope>NUCLEOTIDE SEQUENCE</scope>
    <source>
        <strain evidence="13">CBS 161.51</strain>
    </source>
</reference>
<feature type="compositionally biased region" description="Low complexity" evidence="11">
    <location>
        <begin position="893"/>
        <end position="903"/>
    </location>
</feature>
<dbReference type="PANTHER" id="PTHR48012:SF10">
    <property type="entry name" value="FI20177P1"/>
    <property type="match status" value="1"/>
</dbReference>
<dbReference type="AlphaFoldDB" id="A0A6A5S4T8"/>
<evidence type="ECO:0000256" key="11">
    <source>
        <dbReference type="SAM" id="MobiDB-lite"/>
    </source>
</evidence>
<evidence type="ECO:0000256" key="4">
    <source>
        <dbReference type="ARBA" id="ARBA00022679"/>
    </source>
</evidence>
<keyword evidence="3" id="KW-0723">Serine/threonine-protein kinase</keyword>
<evidence type="ECO:0000256" key="5">
    <source>
        <dbReference type="ARBA" id="ARBA00022741"/>
    </source>
</evidence>
<dbReference type="SUPFAM" id="SSF56112">
    <property type="entry name" value="Protein kinase-like (PK-like)"/>
    <property type="match status" value="1"/>
</dbReference>
<dbReference type="PROSITE" id="PS00107">
    <property type="entry name" value="PROTEIN_KINASE_ATP"/>
    <property type="match status" value="1"/>
</dbReference>
<evidence type="ECO:0000256" key="3">
    <source>
        <dbReference type="ARBA" id="ARBA00022527"/>
    </source>
</evidence>
<dbReference type="PROSITE" id="PS00108">
    <property type="entry name" value="PROTEIN_KINASE_ST"/>
    <property type="match status" value="1"/>
</dbReference>
<feature type="region of interest" description="Disordered" evidence="11">
    <location>
        <begin position="604"/>
        <end position="672"/>
    </location>
</feature>
<feature type="compositionally biased region" description="Polar residues" evidence="11">
    <location>
        <begin position="769"/>
        <end position="782"/>
    </location>
</feature>
<feature type="compositionally biased region" description="Acidic residues" evidence="11">
    <location>
        <begin position="512"/>
        <end position="526"/>
    </location>
</feature>
<evidence type="ECO:0000256" key="1">
    <source>
        <dbReference type="ARBA" id="ARBA00008874"/>
    </source>
</evidence>
<feature type="compositionally biased region" description="Basic and acidic residues" evidence="11">
    <location>
        <begin position="540"/>
        <end position="549"/>
    </location>
</feature>
<dbReference type="Pfam" id="PF00069">
    <property type="entry name" value="Pkinase"/>
    <property type="match status" value="1"/>
</dbReference>
<comment type="catalytic activity">
    <reaction evidence="8">
        <text>L-threonyl-[protein] + ATP = O-phospho-L-threonyl-[protein] + ADP + H(+)</text>
        <dbReference type="Rhea" id="RHEA:46608"/>
        <dbReference type="Rhea" id="RHEA-COMP:11060"/>
        <dbReference type="Rhea" id="RHEA-COMP:11605"/>
        <dbReference type="ChEBI" id="CHEBI:15378"/>
        <dbReference type="ChEBI" id="CHEBI:30013"/>
        <dbReference type="ChEBI" id="CHEBI:30616"/>
        <dbReference type="ChEBI" id="CHEBI:61977"/>
        <dbReference type="ChEBI" id="CHEBI:456216"/>
        <dbReference type="EC" id="2.7.11.1"/>
    </reaction>
</comment>
<evidence type="ECO:0000256" key="10">
    <source>
        <dbReference type="PROSITE-ProRule" id="PRU10141"/>
    </source>
</evidence>
<name>A0A6A5S4T8_9PLEO</name>
<proteinExistence type="inferred from homology"/>
<keyword evidence="7 10" id="KW-0067">ATP-binding</keyword>
<dbReference type="EMBL" id="ML976306">
    <property type="protein sequence ID" value="KAF1935152.1"/>
    <property type="molecule type" value="Genomic_DNA"/>
</dbReference>
<gene>
    <name evidence="13" type="ORF">EJ02DRAFT_362152</name>
</gene>
<dbReference type="GO" id="GO:0005524">
    <property type="term" value="F:ATP binding"/>
    <property type="evidence" value="ECO:0007669"/>
    <property type="project" value="UniProtKB-UniRule"/>
</dbReference>
<feature type="compositionally biased region" description="Acidic residues" evidence="11">
    <location>
        <begin position="358"/>
        <end position="369"/>
    </location>
</feature>
<dbReference type="Gene3D" id="1.10.510.10">
    <property type="entry name" value="Transferase(Phosphotransferase) domain 1"/>
    <property type="match status" value="1"/>
</dbReference>
<comment type="catalytic activity">
    <reaction evidence="9">
        <text>L-seryl-[protein] + ATP = O-phospho-L-seryl-[protein] + ADP + H(+)</text>
        <dbReference type="Rhea" id="RHEA:17989"/>
        <dbReference type="Rhea" id="RHEA-COMP:9863"/>
        <dbReference type="Rhea" id="RHEA-COMP:11604"/>
        <dbReference type="ChEBI" id="CHEBI:15378"/>
        <dbReference type="ChEBI" id="CHEBI:29999"/>
        <dbReference type="ChEBI" id="CHEBI:30616"/>
        <dbReference type="ChEBI" id="CHEBI:83421"/>
        <dbReference type="ChEBI" id="CHEBI:456216"/>
        <dbReference type="EC" id="2.7.11.1"/>
    </reaction>
</comment>
<dbReference type="InterPro" id="IPR000719">
    <property type="entry name" value="Prot_kinase_dom"/>
</dbReference>